<proteinExistence type="predicted"/>
<dbReference type="Proteomes" id="UP000270296">
    <property type="component" value="Unassembled WGS sequence"/>
</dbReference>
<evidence type="ECO:0000313" key="2">
    <source>
        <dbReference type="EMBL" id="VDP40834.1"/>
    </source>
</evidence>
<feature type="region of interest" description="Disordered" evidence="1">
    <location>
        <begin position="1"/>
        <end position="20"/>
    </location>
</feature>
<evidence type="ECO:0000313" key="3">
    <source>
        <dbReference type="Proteomes" id="UP000270296"/>
    </source>
</evidence>
<protein>
    <submittedName>
        <fullName evidence="4">PE family protein</fullName>
    </submittedName>
</protein>
<dbReference type="AlphaFoldDB" id="A0A183J6N3"/>
<reference evidence="4" key="1">
    <citation type="submission" date="2016-06" db="UniProtKB">
        <authorList>
            <consortium name="WormBaseParasite"/>
        </authorList>
    </citation>
    <scope>IDENTIFICATION</scope>
</reference>
<dbReference type="WBParaSite" id="SBAD_0001191701-mRNA-1">
    <property type="protein sequence ID" value="SBAD_0001191701-mRNA-1"/>
    <property type="gene ID" value="SBAD_0001191701"/>
</dbReference>
<gene>
    <name evidence="2" type="ORF">SBAD_LOCUS11531</name>
</gene>
<accession>A0A183J6N3</accession>
<reference evidence="2 3" key="2">
    <citation type="submission" date="2018-11" db="EMBL/GenBank/DDBJ databases">
        <authorList>
            <consortium name="Pathogen Informatics"/>
        </authorList>
    </citation>
    <scope>NUCLEOTIDE SEQUENCE [LARGE SCALE GENOMIC DNA]</scope>
</reference>
<evidence type="ECO:0000256" key="1">
    <source>
        <dbReference type="SAM" id="MobiDB-lite"/>
    </source>
</evidence>
<dbReference type="EMBL" id="UZAM01015847">
    <property type="protein sequence ID" value="VDP40834.1"/>
    <property type="molecule type" value="Genomic_DNA"/>
</dbReference>
<keyword evidence="3" id="KW-1185">Reference proteome</keyword>
<sequence length="70" mass="7104">MKPVTLVDKGHFEGGPEPLASTGVSNLSHLNTAAAAVAAGFPSPDTAMAQQHQGTSWLVVVTSSAHLPIV</sequence>
<name>A0A183J6N3_9BILA</name>
<organism evidence="4">
    <name type="scientific">Soboliphyme baturini</name>
    <dbReference type="NCBI Taxonomy" id="241478"/>
    <lineage>
        <taxon>Eukaryota</taxon>
        <taxon>Metazoa</taxon>
        <taxon>Ecdysozoa</taxon>
        <taxon>Nematoda</taxon>
        <taxon>Enoplea</taxon>
        <taxon>Dorylaimia</taxon>
        <taxon>Dioctophymatida</taxon>
        <taxon>Dioctophymatoidea</taxon>
        <taxon>Soboliphymatidae</taxon>
        <taxon>Soboliphyme</taxon>
    </lineage>
</organism>
<evidence type="ECO:0000313" key="4">
    <source>
        <dbReference type="WBParaSite" id="SBAD_0001191701-mRNA-1"/>
    </source>
</evidence>